<name>A0AAD4RZZ1_9MAGN</name>
<evidence type="ECO:0000313" key="3">
    <source>
        <dbReference type="EMBL" id="KAI3843689.1"/>
    </source>
</evidence>
<dbReference type="Proteomes" id="UP001202328">
    <property type="component" value="Unassembled WGS sequence"/>
</dbReference>
<sequence length="297" mass="32142">MAITGRLLRVSRPLRFTAPSNSLNSNSSSSTVRSLSNGGGAKKEKGITLNEDMKSRSTVVKAVVASENTLVSTEPQTKSNNIQDLVSLAAAVTDVVRRISRFSVRRKSWTERVQMMIEKGIVDCRFFTLFAVAGSLLGSVLCFIEGVFFILESYIEYFKATSEKSDQGHVMHLLIEAIDMFLLGSSLLIFGMGLYVMFVGSRTMNKEKGVLISGSNLFGLFHRKGLPACIGMQSVSQAKSKIGHAILMILQVGVLDKFKNVPLVTGVDLACFAGAILVSSACVFLLSKLSLAHQTAS</sequence>
<feature type="region of interest" description="Disordered" evidence="1">
    <location>
        <begin position="18"/>
        <end position="48"/>
    </location>
</feature>
<comment type="caution">
    <text evidence="3">The sequence shown here is derived from an EMBL/GenBank/DDBJ whole genome shotgun (WGS) entry which is preliminary data.</text>
</comment>
<keyword evidence="2" id="KW-0472">Membrane</keyword>
<protein>
    <submittedName>
        <fullName evidence="3">Uncharacterized protein</fullName>
    </submittedName>
</protein>
<dbReference type="PANTHER" id="PTHR31721">
    <property type="entry name" value="OS06G0710300 PROTEIN"/>
    <property type="match status" value="1"/>
</dbReference>
<feature type="transmembrane region" description="Helical" evidence="2">
    <location>
        <begin position="171"/>
        <end position="198"/>
    </location>
</feature>
<keyword evidence="4" id="KW-1185">Reference proteome</keyword>
<keyword evidence="2" id="KW-0812">Transmembrane</keyword>
<organism evidence="3 4">
    <name type="scientific">Papaver atlanticum</name>
    <dbReference type="NCBI Taxonomy" id="357466"/>
    <lineage>
        <taxon>Eukaryota</taxon>
        <taxon>Viridiplantae</taxon>
        <taxon>Streptophyta</taxon>
        <taxon>Embryophyta</taxon>
        <taxon>Tracheophyta</taxon>
        <taxon>Spermatophyta</taxon>
        <taxon>Magnoliopsida</taxon>
        <taxon>Ranunculales</taxon>
        <taxon>Papaveraceae</taxon>
        <taxon>Papaveroideae</taxon>
        <taxon>Papaver</taxon>
    </lineage>
</organism>
<dbReference type="AlphaFoldDB" id="A0AAD4RZZ1"/>
<feature type="transmembrane region" description="Helical" evidence="2">
    <location>
        <begin position="126"/>
        <end position="151"/>
    </location>
</feature>
<dbReference type="PANTHER" id="PTHR31721:SF3">
    <property type="entry name" value="EXPRESSED PROTEIN"/>
    <property type="match status" value="1"/>
</dbReference>
<dbReference type="EMBL" id="JAJJMB010016912">
    <property type="protein sequence ID" value="KAI3843689.1"/>
    <property type="molecule type" value="Genomic_DNA"/>
</dbReference>
<proteinExistence type="predicted"/>
<gene>
    <name evidence="3" type="ORF">MKW98_013625</name>
</gene>
<reference evidence="3" key="1">
    <citation type="submission" date="2022-04" db="EMBL/GenBank/DDBJ databases">
        <title>A functionally conserved STORR gene fusion in Papaver species that diverged 16.8 million years ago.</title>
        <authorList>
            <person name="Catania T."/>
        </authorList>
    </citation>
    <scope>NUCLEOTIDE SEQUENCE</scope>
    <source>
        <strain evidence="3">S-188037</strain>
    </source>
</reference>
<feature type="compositionally biased region" description="Low complexity" evidence="1">
    <location>
        <begin position="20"/>
        <end position="36"/>
    </location>
</feature>
<evidence type="ECO:0000256" key="2">
    <source>
        <dbReference type="SAM" id="Phobius"/>
    </source>
</evidence>
<feature type="transmembrane region" description="Helical" evidence="2">
    <location>
        <begin position="267"/>
        <end position="287"/>
    </location>
</feature>
<accession>A0AAD4RZZ1</accession>
<evidence type="ECO:0000313" key="4">
    <source>
        <dbReference type="Proteomes" id="UP001202328"/>
    </source>
</evidence>
<dbReference type="InterPro" id="IPR005134">
    <property type="entry name" value="UPF0114"/>
</dbReference>
<dbReference type="Pfam" id="PF03350">
    <property type="entry name" value="UPF0114"/>
    <property type="match status" value="1"/>
</dbReference>
<keyword evidence="2" id="KW-1133">Transmembrane helix</keyword>
<evidence type="ECO:0000256" key="1">
    <source>
        <dbReference type="SAM" id="MobiDB-lite"/>
    </source>
</evidence>